<dbReference type="GO" id="GO:0008579">
    <property type="term" value="F:JUN kinase phosphatase activity"/>
    <property type="evidence" value="ECO:0007669"/>
    <property type="project" value="TreeGrafter"/>
</dbReference>
<dbReference type="CDD" id="cd14498">
    <property type="entry name" value="DSP"/>
    <property type="match status" value="1"/>
</dbReference>
<name>A0A8K0GMP9_IGNLU</name>
<dbReference type="AlphaFoldDB" id="A0A8K0GMP9"/>
<feature type="domain" description="Tyrosine specific protein phosphatases" evidence="4">
    <location>
        <begin position="120"/>
        <end position="174"/>
    </location>
</feature>
<dbReference type="SMART" id="SM00195">
    <property type="entry name" value="DSPc"/>
    <property type="match status" value="1"/>
</dbReference>
<dbReference type="OrthoDB" id="10252009at2759"/>
<dbReference type="InterPro" id="IPR029021">
    <property type="entry name" value="Prot-tyrosine_phosphatase-like"/>
</dbReference>
<dbReference type="SUPFAM" id="SSF52799">
    <property type="entry name" value="(Phosphotyrosine protein) phosphatases II"/>
    <property type="match status" value="1"/>
</dbReference>
<feature type="domain" description="Tyrosine-protein phosphatase" evidence="3">
    <location>
        <begin position="56"/>
        <end position="193"/>
    </location>
</feature>
<dbReference type="InterPro" id="IPR016130">
    <property type="entry name" value="Tyr_Pase_AS"/>
</dbReference>
<dbReference type="InterPro" id="IPR000340">
    <property type="entry name" value="Dual-sp_phosphatase_cat-dom"/>
</dbReference>
<dbReference type="InterPro" id="IPR020422">
    <property type="entry name" value="TYR_PHOSPHATASE_DUAL_dom"/>
</dbReference>
<evidence type="ECO:0000313" key="5">
    <source>
        <dbReference type="EMBL" id="KAF2903253.1"/>
    </source>
</evidence>
<dbReference type="PROSITE" id="PS50056">
    <property type="entry name" value="TYR_PHOSPHATASE_2"/>
    <property type="match status" value="1"/>
</dbReference>
<dbReference type="PANTHER" id="PTHR46377:SF1">
    <property type="entry name" value="DUAL SPECIFICITY PROTEIN PHOSPHATASE 19"/>
    <property type="match status" value="1"/>
</dbReference>
<dbReference type="Gene3D" id="3.90.190.10">
    <property type="entry name" value="Protein tyrosine phosphatase superfamily"/>
    <property type="match status" value="1"/>
</dbReference>
<gene>
    <name evidence="5" type="ORF">ILUMI_02929</name>
</gene>
<keyword evidence="1" id="KW-0378">Hydrolase</keyword>
<dbReference type="PANTHER" id="PTHR46377">
    <property type="entry name" value="DUAL SPECIFICITY PROTEIN PHOSPHATASE 19"/>
    <property type="match status" value="1"/>
</dbReference>
<proteinExistence type="predicted"/>
<dbReference type="Proteomes" id="UP000801492">
    <property type="component" value="Unassembled WGS sequence"/>
</dbReference>
<evidence type="ECO:0000313" key="6">
    <source>
        <dbReference type="Proteomes" id="UP000801492"/>
    </source>
</evidence>
<dbReference type="InterPro" id="IPR000387">
    <property type="entry name" value="Tyr_Pase_dom"/>
</dbReference>
<dbReference type="GO" id="GO:0005737">
    <property type="term" value="C:cytoplasm"/>
    <property type="evidence" value="ECO:0007669"/>
    <property type="project" value="TreeGrafter"/>
</dbReference>
<keyword evidence="2" id="KW-0904">Protein phosphatase</keyword>
<dbReference type="PROSITE" id="PS50054">
    <property type="entry name" value="TYR_PHOSPHATASE_DUAL"/>
    <property type="match status" value="1"/>
</dbReference>
<evidence type="ECO:0000259" key="3">
    <source>
        <dbReference type="PROSITE" id="PS50054"/>
    </source>
</evidence>
<reference evidence="5" key="1">
    <citation type="submission" date="2019-08" db="EMBL/GenBank/DDBJ databases">
        <title>The genome of the North American firefly Photinus pyralis.</title>
        <authorList>
            <consortium name="Photinus pyralis genome working group"/>
            <person name="Fallon T.R."/>
            <person name="Sander Lower S.E."/>
            <person name="Weng J.-K."/>
        </authorList>
    </citation>
    <scope>NUCLEOTIDE SEQUENCE</scope>
    <source>
        <strain evidence="5">TRF0915ILg1</strain>
        <tissue evidence="5">Whole body</tissue>
    </source>
</reference>
<evidence type="ECO:0000256" key="1">
    <source>
        <dbReference type="ARBA" id="ARBA00022801"/>
    </source>
</evidence>
<dbReference type="PROSITE" id="PS00383">
    <property type="entry name" value="TYR_PHOSPHATASE_1"/>
    <property type="match status" value="1"/>
</dbReference>
<evidence type="ECO:0008006" key="7">
    <source>
        <dbReference type="Google" id="ProtNLM"/>
    </source>
</evidence>
<dbReference type="EMBL" id="VTPC01001072">
    <property type="protein sequence ID" value="KAF2903253.1"/>
    <property type="molecule type" value="Genomic_DNA"/>
</dbReference>
<organism evidence="5 6">
    <name type="scientific">Ignelater luminosus</name>
    <name type="common">Cucubano</name>
    <name type="synonym">Pyrophorus luminosus</name>
    <dbReference type="NCBI Taxonomy" id="2038154"/>
    <lineage>
        <taxon>Eukaryota</taxon>
        <taxon>Metazoa</taxon>
        <taxon>Ecdysozoa</taxon>
        <taxon>Arthropoda</taxon>
        <taxon>Hexapoda</taxon>
        <taxon>Insecta</taxon>
        <taxon>Pterygota</taxon>
        <taxon>Neoptera</taxon>
        <taxon>Endopterygota</taxon>
        <taxon>Coleoptera</taxon>
        <taxon>Polyphaga</taxon>
        <taxon>Elateriformia</taxon>
        <taxon>Elateroidea</taxon>
        <taxon>Elateridae</taxon>
        <taxon>Agrypninae</taxon>
        <taxon>Pyrophorini</taxon>
        <taxon>Ignelater</taxon>
    </lineage>
</organism>
<sequence>MSLSEQLTNKKNSLKPTDTIITLTNGRRYLERKGNLNRELEEKSYGFIVDTKPDNIPAKITKNIYLGSQDCCELNTLQECNIQHVLSIGIEAPCKYPNIDYKYIKCLDFPEVDIITLITNECIPFINDVVKNDQNLLVHCNAGVSRSSSVVLAYLILVCNMSYDDAYNLVKSKRNCIRPNDGFEKQLKLLIKS</sequence>
<evidence type="ECO:0000259" key="4">
    <source>
        <dbReference type="PROSITE" id="PS50056"/>
    </source>
</evidence>
<protein>
    <recommendedName>
        <fullName evidence="7">Dual specificity protein phosphatase</fullName>
    </recommendedName>
</protein>
<keyword evidence="6" id="KW-1185">Reference proteome</keyword>
<comment type="caution">
    <text evidence="5">The sequence shown here is derived from an EMBL/GenBank/DDBJ whole genome shotgun (WGS) entry which is preliminary data.</text>
</comment>
<evidence type="ECO:0000256" key="2">
    <source>
        <dbReference type="ARBA" id="ARBA00022912"/>
    </source>
</evidence>
<dbReference type="Pfam" id="PF00782">
    <property type="entry name" value="DSPc"/>
    <property type="match status" value="1"/>
</dbReference>
<accession>A0A8K0GMP9</accession>